<feature type="domain" description="EDS1 EP" evidence="8">
    <location>
        <begin position="426"/>
        <end position="635"/>
    </location>
</feature>
<dbReference type="Gene3D" id="3.40.50.1820">
    <property type="entry name" value="alpha/beta hydrolase"/>
    <property type="match status" value="1"/>
</dbReference>
<dbReference type="InterPro" id="IPR041266">
    <property type="entry name" value="EDS1_EP"/>
</dbReference>
<organism evidence="9 10">
    <name type="scientific">Brassica napus</name>
    <name type="common">Rape</name>
    <dbReference type="NCBI Taxonomy" id="3708"/>
    <lineage>
        <taxon>Eukaryota</taxon>
        <taxon>Viridiplantae</taxon>
        <taxon>Streptophyta</taxon>
        <taxon>Embryophyta</taxon>
        <taxon>Tracheophyta</taxon>
        <taxon>Spermatophyta</taxon>
        <taxon>Magnoliopsida</taxon>
        <taxon>eudicotyledons</taxon>
        <taxon>Gunneridae</taxon>
        <taxon>Pentapetalae</taxon>
        <taxon>rosids</taxon>
        <taxon>malvids</taxon>
        <taxon>Brassicales</taxon>
        <taxon>Brassicaceae</taxon>
        <taxon>Brassiceae</taxon>
        <taxon>Brassica</taxon>
    </lineage>
</organism>
<evidence type="ECO:0000259" key="8">
    <source>
        <dbReference type="Pfam" id="PF18117"/>
    </source>
</evidence>
<keyword evidence="4" id="KW-0378">Hydrolase</keyword>
<dbReference type="Pfam" id="PF18117">
    <property type="entry name" value="EDS1_EP"/>
    <property type="match status" value="1"/>
</dbReference>
<protein>
    <recommendedName>
        <fullName evidence="11">Lipase-like PAD4</fullName>
    </recommendedName>
</protein>
<evidence type="ECO:0000256" key="6">
    <source>
        <dbReference type="ARBA" id="ARBA00023242"/>
    </source>
</evidence>
<dbReference type="PANTHER" id="PTHR47413">
    <property type="entry name" value="LIPASE-LIKE PAD4"/>
    <property type="match status" value="1"/>
</dbReference>
<accession>A0ABQ8C4E2</accession>
<keyword evidence="10" id="KW-1185">Reference proteome</keyword>
<proteinExistence type="predicted"/>
<dbReference type="CDD" id="cd00741">
    <property type="entry name" value="Lipase"/>
    <property type="match status" value="1"/>
</dbReference>
<evidence type="ECO:0000313" key="10">
    <source>
        <dbReference type="Proteomes" id="UP000824890"/>
    </source>
</evidence>
<evidence type="ECO:0000256" key="2">
    <source>
        <dbReference type="ARBA" id="ARBA00004496"/>
    </source>
</evidence>
<evidence type="ECO:0000256" key="4">
    <source>
        <dbReference type="ARBA" id="ARBA00022801"/>
    </source>
</evidence>
<evidence type="ECO:0008006" key="11">
    <source>
        <dbReference type="Google" id="ProtNLM"/>
    </source>
</evidence>
<keyword evidence="6" id="KW-0539">Nucleus</keyword>
<evidence type="ECO:0000313" key="9">
    <source>
        <dbReference type="EMBL" id="KAH0911922.1"/>
    </source>
</evidence>
<dbReference type="InterPro" id="IPR002921">
    <property type="entry name" value="Fungal_lipase-type"/>
</dbReference>
<sequence>EPWTKRLEGDFNLTFSNDKPKTGDEKIFGSETGDYNGCTQACRAGFEWLAIVIGFKPFLDRLLCFSIDKSSPAKDPKDADTDTNTAAPATALVNFKNTEHVSMEECRFETSELQASFMMSTPLWSNSWILCNAADSAGNIQIQHVAGIMYVALPKVEMNQPGNLVDVEVVGDGFFSALSSSLPPGEPPLMVNGAIRDLFVSSGRLIQSQITQGLEVEETKQVVITGHSTGGALAALTALWLLSQPSPPPFRLLCISFGSPLLGNQSLSSSVTRSRLAHKFCHVVSVHDHVPRGNDDRLWPFGTYLFCSDSGGLCLDNTDSVRGMFRILNSTGTPNIEEHQRYGHYVSTLSHQFLISRTFRGGRISDNSYEAGVALAVESLGFSNDQQSGVSVKECIETATTISRAPILRSSELAIELGNVVPYRLEIQWYKDSCEASPKKLGYYDNFKNFSNQRELRVNMSRAKLAKFWDGVFEMVEKNELPFDFHLGKKWVYASQFYQLLAEPLDIAYFYKYTYSRTTGHYMKSGNRPKRYEVIDKWWKARGEPHKEKRARTRYASTTQDTCFWAKLEEAKECLDDLTCESSDAQKQTLLRKKIYEFERYSATLVKMKEVSKDVLATNSSYNVWVKKLSEFKSKMSNGVIDESDAMET</sequence>
<evidence type="ECO:0000256" key="1">
    <source>
        <dbReference type="ARBA" id="ARBA00004123"/>
    </source>
</evidence>
<dbReference type="Pfam" id="PF01764">
    <property type="entry name" value="Lipase_3"/>
    <property type="match status" value="1"/>
</dbReference>
<gene>
    <name evidence="9" type="ORF">HID58_035243</name>
</gene>
<keyword evidence="3" id="KW-0963">Cytoplasm</keyword>
<feature type="domain" description="Fungal lipase-type" evidence="7">
    <location>
        <begin position="192"/>
        <end position="292"/>
    </location>
</feature>
<dbReference type="InterPro" id="IPR029058">
    <property type="entry name" value="AB_hydrolase_fold"/>
</dbReference>
<keyword evidence="5" id="KW-0611">Plant defense</keyword>
<dbReference type="SUPFAM" id="SSF53474">
    <property type="entry name" value="alpha/beta-Hydrolases"/>
    <property type="match status" value="1"/>
</dbReference>
<comment type="caution">
    <text evidence="9">The sequence shown here is derived from an EMBL/GenBank/DDBJ whole genome shotgun (WGS) entry which is preliminary data.</text>
</comment>
<evidence type="ECO:0000259" key="7">
    <source>
        <dbReference type="Pfam" id="PF01764"/>
    </source>
</evidence>
<dbReference type="EMBL" id="JAGKQM010000009">
    <property type="protein sequence ID" value="KAH0911922.1"/>
    <property type="molecule type" value="Genomic_DNA"/>
</dbReference>
<feature type="non-terminal residue" evidence="9">
    <location>
        <position position="1"/>
    </location>
</feature>
<evidence type="ECO:0000256" key="5">
    <source>
        <dbReference type="ARBA" id="ARBA00022821"/>
    </source>
</evidence>
<comment type="subcellular location">
    <subcellularLocation>
        <location evidence="2">Cytoplasm</location>
    </subcellularLocation>
    <subcellularLocation>
        <location evidence="1">Nucleus</location>
    </subcellularLocation>
</comment>
<dbReference type="Proteomes" id="UP000824890">
    <property type="component" value="Unassembled WGS sequence"/>
</dbReference>
<dbReference type="PANTHER" id="PTHR47413:SF5">
    <property type="entry name" value="LIPASE-LIKE PAD4"/>
    <property type="match status" value="1"/>
</dbReference>
<reference evidence="9 10" key="1">
    <citation type="submission" date="2021-05" db="EMBL/GenBank/DDBJ databases">
        <title>Genome Assembly of Synthetic Allotetraploid Brassica napus Reveals Homoeologous Exchanges between Subgenomes.</title>
        <authorList>
            <person name="Davis J.T."/>
        </authorList>
    </citation>
    <scope>NUCLEOTIDE SEQUENCE [LARGE SCALE GENOMIC DNA]</scope>
    <source>
        <strain evidence="10">cv. Da-Ae</strain>
        <tissue evidence="9">Seedling</tissue>
    </source>
</reference>
<name>A0ABQ8C4E2_BRANA</name>
<evidence type="ECO:0000256" key="3">
    <source>
        <dbReference type="ARBA" id="ARBA00022490"/>
    </source>
</evidence>